<accession>A0A1L9AW73</accession>
<sequence>MSSPDDYSTPDKVARSESQQPILGARVGRLVGVSLAGLPLVQFEGCPGPVPARSFVALDVAQLRAAAGEQRQVVLLFEGGDPARPLLVAMEQDSDTPSLLDQLLEEAARPRGSETNAPVETAPATAAVAKTAVPEERLVLGAQRELVLQVGEASITLRRDGTILLRGVRVESRASGLQLIRGGKIELN</sequence>
<evidence type="ECO:0000259" key="1">
    <source>
        <dbReference type="Pfam" id="PF20093"/>
    </source>
</evidence>
<gene>
    <name evidence="2" type="ORF">BON30_44445</name>
</gene>
<dbReference type="AlphaFoldDB" id="A0A1L9AW73"/>
<evidence type="ECO:0000313" key="2">
    <source>
        <dbReference type="EMBL" id="OJH34259.1"/>
    </source>
</evidence>
<dbReference type="Proteomes" id="UP000182229">
    <property type="component" value="Unassembled WGS sequence"/>
</dbReference>
<dbReference type="InterPro" id="IPR045506">
    <property type="entry name" value="DUF6484"/>
</dbReference>
<protein>
    <recommendedName>
        <fullName evidence="1">DUF6484 domain-containing protein</fullName>
    </recommendedName>
</protein>
<name>A0A1L9AW73_9BACT</name>
<keyword evidence="3" id="KW-1185">Reference proteome</keyword>
<evidence type="ECO:0000313" key="3">
    <source>
        <dbReference type="Proteomes" id="UP000182229"/>
    </source>
</evidence>
<dbReference type="Pfam" id="PF20093">
    <property type="entry name" value="DUF6484"/>
    <property type="match status" value="1"/>
</dbReference>
<comment type="caution">
    <text evidence="2">The sequence shown here is derived from an EMBL/GenBank/DDBJ whole genome shotgun (WGS) entry which is preliminary data.</text>
</comment>
<dbReference type="EMBL" id="MPIN01000021">
    <property type="protein sequence ID" value="OJH34259.1"/>
    <property type="molecule type" value="Genomic_DNA"/>
</dbReference>
<feature type="domain" description="DUF6484" evidence="1">
    <location>
        <begin position="27"/>
        <end position="88"/>
    </location>
</feature>
<dbReference type="RefSeq" id="WP_071904698.1">
    <property type="nucleotide sequence ID" value="NZ_MPIN01000021.1"/>
</dbReference>
<dbReference type="OrthoDB" id="3078443at2"/>
<proteinExistence type="predicted"/>
<dbReference type="STRING" id="83449.BON30_44445"/>
<reference evidence="2 3" key="2">
    <citation type="submission" date="2016-12" db="EMBL/GenBank/DDBJ databases">
        <title>Draft Genome Sequence of Cystobacter ferrugineus Strain Cbfe23.</title>
        <authorList>
            <person name="Akbar S."/>
            <person name="Dowd S.E."/>
            <person name="Stevens D.C."/>
        </authorList>
    </citation>
    <scope>NUCLEOTIDE SEQUENCE [LARGE SCALE GENOMIC DNA]</scope>
    <source>
        <strain evidence="2 3">Cbfe23</strain>
    </source>
</reference>
<reference evidence="3" key="1">
    <citation type="submission" date="2016-11" db="EMBL/GenBank/DDBJ databases">
        <authorList>
            <person name="Shukria A."/>
            <person name="Stevens D.C."/>
        </authorList>
    </citation>
    <scope>NUCLEOTIDE SEQUENCE [LARGE SCALE GENOMIC DNA]</scope>
    <source>
        <strain evidence="3">Cbfe23</strain>
    </source>
</reference>
<organism evidence="2 3">
    <name type="scientific">Cystobacter ferrugineus</name>
    <dbReference type="NCBI Taxonomy" id="83449"/>
    <lineage>
        <taxon>Bacteria</taxon>
        <taxon>Pseudomonadati</taxon>
        <taxon>Myxococcota</taxon>
        <taxon>Myxococcia</taxon>
        <taxon>Myxococcales</taxon>
        <taxon>Cystobacterineae</taxon>
        <taxon>Archangiaceae</taxon>
        <taxon>Cystobacter</taxon>
    </lineage>
</organism>